<dbReference type="GO" id="GO:0006310">
    <property type="term" value="P:DNA recombination"/>
    <property type="evidence" value="ECO:0007669"/>
    <property type="project" value="UniProtKB-KW"/>
</dbReference>
<name>A0AAD5YWA0_9AGAR</name>
<dbReference type="AlphaFoldDB" id="A0AAD5YWA0"/>
<proteinExistence type="inferred from homology"/>
<reference evidence="3" key="1">
    <citation type="submission" date="2022-07" db="EMBL/GenBank/DDBJ databases">
        <title>Genome Sequence of Leucocoprinus birnbaumii.</title>
        <authorList>
            <person name="Buettner E."/>
        </authorList>
    </citation>
    <scope>NUCLEOTIDE SEQUENCE</scope>
    <source>
        <strain evidence="3">VT141</strain>
    </source>
</reference>
<dbReference type="GO" id="GO:0006281">
    <property type="term" value="P:DNA repair"/>
    <property type="evidence" value="ECO:0007669"/>
    <property type="project" value="UniProtKB-KW"/>
</dbReference>
<protein>
    <recommendedName>
        <fullName evidence="1">ATP-dependent DNA helicase</fullName>
        <ecNumber evidence="1">5.6.2.3</ecNumber>
    </recommendedName>
</protein>
<evidence type="ECO:0000313" key="4">
    <source>
        <dbReference type="Proteomes" id="UP001213000"/>
    </source>
</evidence>
<accession>A0AAD5YWA0</accession>
<feature type="domain" description="DNA helicase Pif1-like DEAD-box helicase" evidence="2">
    <location>
        <begin position="322"/>
        <end position="546"/>
    </location>
</feature>
<keyword evidence="4" id="KW-1185">Reference proteome</keyword>
<keyword evidence="1" id="KW-0378">Hydrolase</keyword>
<comment type="similarity">
    <text evidence="1">Belongs to the helicase family.</text>
</comment>
<comment type="catalytic activity">
    <reaction evidence="1">
        <text>ATP + H2O = ADP + phosphate + H(+)</text>
        <dbReference type="Rhea" id="RHEA:13065"/>
        <dbReference type="ChEBI" id="CHEBI:15377"/>
        <dbReference type="ChEBI" id="CHEBI:15378"/>
        <dbReference type="ChEBI" id="CHEBI:30616"/>
        <dbReference type="ChEBI" id="CHEBI:43474"/>
        <dbReference type="ChEBI" id="CHEBI:456216"/>
        <dbReference type="EC" id="5.6.2.3"/>
    </reaction>
</comment>
<dbReference type="Pfam" id="PF05970">
    <property type="entry name" value="PIF1"/>
    <property type="match status" value="1"/>
</dbReference>
<dbReference type="PANTHER" id="PTHR47642:SF6">
    <property type="entry name" value="ATP-DEPENDENT DNA HELICASE"/>
    <property type="match status" value="1"/>
</dbReference>
<organism evidence="3 4">
    <name type="scientific">Leucocoprinus birnbaumii</name>
    <dbReference type="NCBI Taxonomy" id="56174"/>
    <lineage>
        <taxon>Eukaryota</taxon>
        <taxon>Fungi</taxon>
        <taxon>Dikarya</taxon>
        <taxon>Basidiomycota</taxon>
        <taxon>Agaricomycotina</taxon>
        <taxon>Agaricomycetes</taxon>
        <taxon>Agaricomycetidae</taxon>
        <taxon>Agaricales</taxon>
        <taxon>Agaricineae</taxon>
        <taxon>Agaricaceae</taxon>
        <taxon>Leucocoprinus</taxon>
    </lineage>
</organism>
<dbReference type="InterPro" id="IPR051055">
    <property type="entry name" value="PIF1_helicase"/>
</dbReference>
<dbReference type="CDD" id="cd18809">
    <property type="entry name" value="SF1_C_RecD"/>
    <property type="match status" value="1"/>
</dbReference>
<dbReference type="GO" id="GO:0000723">
    <property type="term" value="P:telomere maintenance"/>
    <property type="evidence" value="ECO:0007669"/>
    <property type="project" value="InterPro"/>
</dbReference>
<keyword evidence="1" id="KW-0067">ATP-binding</keyword>
<dbReference type="Gene3D" id="3.40.50.300">
    <property type="entry name" value="P-loop containing nucleotide triphosphate hydrolases"/>
    <property type="match status" value="1"/>
</dbReference>
<comment type="caution">
    <text evidence="3">The sequence shown here is derived from an EMBL/GenBank/DDBJ whole genome shotgun (WGS) entry which is preliminary data.</text>
</comment>
<dbReference type="EMBL" id="JANIEX010000032">
    <property type="protein sequence ID" value="KAJ3575597.1"/>
    <property type="molecule type" value="Genomic_DNA"/>
</dbReference>
<dbReference type="GO" id="GO:0043139">
    <property type="term" value="F:5'-3' DNA helicase activity"/>
    <property type="evidence" value="ECO:0007669"/>
    <property type="project" value="UniProtKB-EC"/>
</dbReference>
<keyword evidence="1" id="KW-0234">DNA repair</keyword>
<dbReference type="PANTHER" id="PTHR47642">
    <property type="entry name" value="ATP-DEPENDENT DNA HELICASE"/>
    <property type="match status" value="1"/>
</dbReference>
<dbReference type="SUPFAM" id="SSF52540">
    <property type="entry name" value="P-loop containing nucleoside triphosphate hydrolases"/>
    <property type="match status" value="2"/>
</dbReference>
<keyword evidence="1" id="KW-0227">DNA damage</keyword>
<evidence type="ECO:0000259" key="2">
    <source>
        <dbReference type="Pfam" id="PF05970"/>
    </source>
</evidence>
<dbReference type="EC" id="5.6.2.3" evidence="1"/>
<dbReference type="InterPro" id="IPR010285">
    <property type="entry name" value="DNA_helicase_pif1-like_DEAD"/>
</dbReference>
<keyword evidence="1" id="KW-0233">DNA recombination</keyword>
<keyword evidence="1" id="KW-0547">Nucleotide-binding</keyword>
<dbReference type="GO" id="GO:0005524">
    <property type="term" value="F:ATP binding"/>
    <property type="evidence" value="ECO:0007669"/>
    <property type="project" value="UniProtKB-KW"/>
</dbReference>
<evidence type="ECO:0000256" key="1">
    <source>
        <dbReference type="RuleBase" id="RU363044"/>
    </source>
</evidence>
<dbReference type="Proteomes" id="UP001213000">
    <property type="component" value="Unassembled WGS sequence"/>
</dbReference>
<evidence type="ECO:0000313" key="3">
    <source>
        <dbReference type="EMBL" id="KAJ3575597.1"/>
    </source>
</evidence>
<gene>
    <name evidence="3" type="ORF">NP233_g982</name>
</gene>
<keyword evidence="1" id="KW-0347">Helicase</keyword>
<dbReference type="GO" id="GO:0016787">
    <property type="term" value="F:hydrolase activity"/>
    <property type="evidence" value="ECO:0007669"/>
    <property type="project" value="UniProtKB-KW"/>
</dbReference>
<comment type="cofactor">
    <cofactor evidence="1">
        <name>Mg(2+)</name>
        <dbReference type="ChEBI" id="CHEBI:18420"/>
    </cofactor>
</comment>
<dbReference type="InterPro" id="IPR027417">
    <property type="entry name" value="P-loop_NTPase"/>
</dbReference>
<sequence length="830" mass="93233">MDLWSFTATVDKVKRTQKEIHDDTADNDLSGDHENLSITAGDGMRFLPSHPDHRTHQLRQRKREQYLVPVITGGALPKKCCPIAPRFARCMLMLFKPWRSVEDLLIESNWVSSFEGFLSVASSGTTERINNIEQLQNCKDIGIEEAVSRRKSGRTYQGNDLRGLDIDRDSNVNSSIMTENQRALLDELFAIEDSKSKRIEAVDEQVNECVDHLNRADYFTYGTQDNTALEQSETGFSQEVPRSERNSLESIWRKIYESRRAATRQNLRSPAQMEAHLAAIPDRTVCETVNIPEIQRVPEESVPTQTTTVSNHSEVTDTRLSLNLKQRRAFNIVRDHALNARGTRQFLLYIGGAAGTGKTRVIEAIMDFFYSRNELQRLRLGAYTGVAAKNIGGLTLHCLLALSQRDEKRGYSSSVLNDLSQAWNSVEYFVIDEISMVSCKDLYNVSRSLRDIKGCNKPFGGINMIFCGDFAQLPPINQTRLYSNIDVSQLSSSMTIAGQKTLKGRLLWLSLTHVVLLTESVRQNTETDAPFVGLLNRLRTGTCNTSDFAILTSRVIENNFIDWIHWLDAPIIVAENAQKDAINVAATQAFANRTRQSVYDFYATDSLNGSEIDDPELQQYLLTLPSNVTEARVGKLALVKGMKVMVLQNYDVEHGIVNGVMGTLDSVRYTVGINDRKHATSCVVTCNSVDGEPLPGLHANQLAVLEDTVRMSFKRANDNHSITITRRQLPLVPAYALTNHKSQGQTLDKAIVDLEGTHGSEPPYVMATRVRHLDDLLILRPFKINRITCHMSKAIRTEERRLRILDLKTVLDVGDEAERVAAAQALESMR</sequence>